<name>A0A430KQ70_9GAMM</name>
<dbReference type="GO" id="GO:0030288">
    <property type="term" value="C:outer membrane-bounded periplasmic space"/>
    <property type="evidence" value="ECO:0007669"/>
    <property type="project" value="TreeGrafter"/>
</dbReference>
<dbReference type="GO" id="GO:1904680">
    <property type="term" value="F:peptide transmembrane transporter activity"/>
    <property type="evidence" value="ECO:0007669"/>
    <property type="project" value="TreeGrafter"/>
</dbReference>
<evidence type="ECO:0000256" key="2">
    <source>
        <dbReference type="SAM" id="SignalP"/>
    </source>
</evidence>
<dbReference type="OrthoDB" id="9803988at2"/>
<dbReference type="SUPFAM" id="SSF53850">
    <property type="entry name" value="Periplasmic binding protein-like II"/>
    <property type="match status" value="1"/>
</dbReference>
<dbReference type="Gene3D" id="3.40.190.10">
    <property type="entry name" value="Periplasmic binding protein-like II"/>
    <property type="match status" value="1"/>
</dbReference>
<dbReference type="AlphaFoldDB" id="A0A430KQ70"/>
<feature type="signal peptide" evidence="2">
    <location>
        <begin position="1"/>
        <end position="30"/>
    </location>
</feature>
<proteinExistence type="predicted"/>
<keyword evidence="5" id="KW-1185">Reference proteome</keyword>
<dbReference type="GO" id="GO:0043190">
    <property type="term" value="C:ATP-binding cassette (ABC) transporter complex"/>
    <property type="evidence" value="ECO:0007669"/>
    <property type="project" value="InterPro"/>
</dbReference>
<feature type="domain" description="Solute-binding protein family 5" evidence="3">
    <location>
        <begin position="107"/>
        <end position="515"/>
    </location>
</feature>
<dbReference type="GO" id="GO:0015833">
    <property type="term" value="P:peptide transport"/>
    <property type="evidence" value="ECO:0007669"/>
    <property type="project" value="TreeGrafter"/>
</dbReference>
<dbReference type="InterPro" id="IPR039424">
    <property type="entry name" value="SBP_5"/>
</dbReference>
<sequence length="606" mass="68929">MNFKQLSKQISTLCLLSATLIGSLAAPLQAATPQHAISMYGDLKYPADFKHFDYVNPDAPKGGSVSQDAIGTFDSFNPFIIKGAAADGIGLIYDSLLTRSQDEAFSLYGLLAESLEVADDRSWIIFNLNPKARFSDGQPVTAEDVIYSFKLLREQGSPFYQSYYREISSIEALSERRVKFSFSESENRELPLIVGEVSILPKHYWQQRDFSKPSLDVPIGSGPYVVDSFDAGRTINYKRNPDYWGADLPVNRGRFNFANIRYDYYKDGNVALEAFKGGEYDFRQETSSKEWATGYKGSVFDDGKIITRNITHENPTGMQAFILNTRKPYFADSRVRQALAYAFDFEWTNKNIFYNAYTRTHSFFSNSEMAATELPTAEELKILEPVRDQVPPEVFTQVYKAPTTKGDGKTRGQLRSALRLLKSAGWALKDGLLLGPDGKQMTFEILLVQPAFERIVAPFSRNLERMGIKPTVRVIDASQYINRVRNFDFDVIVSGFGQSNSPGNEQREYWHSSTADQPGSRNMIGIKNPAVDYLVEQLIQAPNREQLVLRTRALDRVLQWNHYVIPQYHINSYRVAYWDKFAFPAIHPKYSLGFDTWWVKPNQAEQ</sequence>
<dbReference type="RefSeq" id="WP_126158612.1">
    <property type="nucleotide sequence ID" value="NZ_RQXW01000008.1"/>
</dbReference>
<dbReference type="Gene3D" id="3.10.105.10">
    <property type="entry name" value="Dipeptide-binding Protein, Domain 3"/>
    <property type="match status" value="1"/>
</dbReference>
<reference evidence="4 5" key="1">
    <citation type="submission" date="2018-11" db="EMBL/GenBank/DDBJ databases">
        <title>The draft genome sequence of Amphritea opalescens ANRC-JH13T.</title>
        <authorList>
            <person name="Fang Z."/>
            <person name="Zhang Y."/>
            <person name="Han X."/>
        </authorList>
    </citation>
    <scope>NUCLEOTIDE SEQUENCE [LARGE SCALE GENOMIC DNA]</scope>
    <source>
        <strain evidence="4 5">ANRC-JH13</strain>
    </source>
</reference>
<dbReference type="InterPro" id="IPR000914">
    <property type="entry name" value="SBP_5_dom"/>
</dbReference>
<feature type="chain" id="PRO_5019012350" evidence="2">
    <location>
        <begin position="31"/>
        <end position="606"/>
    </location>
</feature>
<evidence type="ECO:0000259" key="3">
    <source>
        <dbReference type="Pfam" id="PF00496"/>
    </source>
</evidence>
<accession>A0A430KQ70</accession>
<dbReference type="InterPro" id="IPR030678">
    <property type="entry name" value="Peptide/Ni-bd"/>
</dbReference>
<dbReference type="Proteomes" id="UP000283087">
    <property type="component" value="Unassembled WGS sequence"/>
</dbReference>
<evidence type="ECO:0000256" key="1">
    <source>
        <dbReference type="ARBA" id="ARBA00022729"/>
    </source>
</evidence>
<evidence type="ECO:0000313" key="4">
    <source>
        <dbReference type="EMBL" id="RTE65689.1"/>
    </source>
</evidence>
<dbReference type="GO" id="GO:0042884">
    <property type="term" value="P:microcin transport"/>
    <property type="evidence" value="ECO:0007669"/>
    <property type="project" value="TreeGrafter"/>
</dbReference>
<dbReference type="PANTHER" id="PTHR30290">
    <property type="entry name" value="PERIPLASMIC BINDING COMPONENT OF ABC TRANSPORTER"/>
    <property type="match status" value="1"/>
</dbReference>
<gene>
    <name evidence="4" type="ORF">EH243_10475</name>
</gene>
<protein>
    <submittedName>
        <fullName evidence="4">ABC transporter substrate-binding protein</fullName>
    </submittedName>
</protein>
<comment type="caution">
    <text evidence="4">The sequence shown here is derived from an EMBL/GenBank/DDBJ whole genome shotgun (WGS) entry which is preliminary data.</text>
</comment>
<dbReference type="FunFam" id="3.10.105.10:FF:000005">
    <property type="entry name" value="ABC transporter substrate-binding protein"/>
    <property type="match status" value="1"/>
</dbReference>
<dbReference type="Pfam" id="PF00496">
    <property type="entry name" value="SBP_bac_5"/>
    <property type="match status" value="1"/>
</dbReference>
<evidence type="ECO:0000313" key="5">
    <source>
        <dbReference type="Proteomes" id="UP000283087"/>
    </source>
</evidence>
<dbReference type="CDD" id="cd08497">
    <property type="entry name" value="MbnE-like"/>
    <property type="match status" value="1"/>
</dbReference>
<dbReference type="EMBL" id="RQXW01000008">
    <property type="protein sequence ID" value="RTE65689.1"/>
    <property type="molecule type" value="Genomic_DNA"/>
</dbReference>
<organism evidence="4 5">
    <name type="scientific">Amphritea opalescens</name>
    <dbReference type="NCBI Taxonomy" id="2490544"/>
    <lineage>
        <taxon>Bacteria</taxon>
        <taxon>Pseudomonadati</taxon>
        <taxon>Pseudomonadota</taxon>
        <taxon>Gammaproteobacteria</taxon>
        <taxon>Oceanospirillales</taxon>
        <taxon>Oceanospirillaceae</taxon>
        <taxon>Amphritea</taxon>
    </lineage>
</organism>
<dbReference type="PIRSF" id="PIRSF002741">
    <property type="entry name" value="MppA"/>
    <property type="match status" value="1"/>
</dbReference>
<keyword evidence="1 2" id="KW-0732">Signal</keyword>
<dbReference type="PANTHER" id="PTHR30290:SF64">
    <property type="entry name" value="ABC TRANSPORTER PERIPLASMIC BINDING PROTEIN"/>
    <property type="match status" value="1"/>
</dbReference>